<dbReference type="RefSeq" id="WP_311592210.1">
    <property type="nucleotide sequence ID" value="NZ_JAVRHV010000001.1"/>
</dbReference>
<evidence type="ECO:0000259" key="2">
    <source>
        <dbReference type="Pfam" id="PF22322"/>
    </source>
</evidence>
<dbReference type="EMBL" id="JAVRHV010000001">
    <property type="protein sequence ID" value="MDT0552351.1"/>
    <property type="molecule type" value="Genomic_DNA"/>
</dbReference>
<protein>
    <recommendedName>
        <fullName evidence="2">DUF6973 domain-containing protein</fullName>
    </recommendedName>
</protein>
<dbReference type="InterPro" id="IPR054246">
    <property type="entry name" value="DUF6973"/>
</dbReference>
<feature type="domain" description="DUF6973" evidence="2">
    <location>
        <begin position="20"/>
        <end position="134"/>
    </location>
</feature>
<dbReference type="Proteomes" id="UP001252186">
    <property type="component" value="Unassembled WGS sequence"/>
</dbReference>
<gene>
    <name evidence="3" type="ORF">RM519_03750</name>
</gene>
<accession>A0ABU2Y2C9</accession>
<organism evidence="3 4">
    <name type="scientific">Urechidicola vernalis</name>
    <dbReference type="NCBI Taxonomy" id="3075600"/>
    <lineage>
        <taxon>Bacteria</taxon>
        <taxon>Pseudomonadati</taxon>
        <taxon>Bacteroidota</taxon>
        <taxon>Flavobacteriia</taxon>
        <taxon>Flavobacteriales</taxon>
        <taxon>Flavobacteriaceae</taxon>
        <taxon>Urechidicola</taxon>
    </lineage>
</organism>
<proteinExistence type="predicted"/>
<evidence type="ECO:0000256" key="1">
    <source>
        <dbReference type="SAM" id="Phobius"/>
    </source>
</evidence>
<evidence type="ECO:0000313" key="3">
    <source>
        <dbReference type="EMBL" id="MDT0552351.1"/>
    </source>
</evidence>
<keyword evidence="1" id="KW-0472">Membrane</keyword>
<name>A0ABU2Y2C9_9FLAO</name>
<keyword evidence="1" id="KW-1133">Transmembrane helix</keyword>
<sequence>MALRTVLKQIKAKQLFGFFRFFIRHPLFAMATFFATVKTYKIAEKEFPKIHGKHNKANAFRHAIWNALIAKSCSRYSNNIEKILNWTKDVTDWHEELFVNDPLSRAMDIHNNEIGRSFFYINNEDSRDFIHRHLFELQKTSVKVSTIKEITCTTNELVYLED</sequence>
<feature type="transmembrane region" description="Helical" evidence="1">
    <location>
        <begin position="21"/>
        <end position="40"/>
    </location>
</feature>
<evidence type="ECO:0000313" key="4">
    <source>
        <dbReference type="Proteomes" id="UP001252186"/>
    </source>
</evidence>
<keyword evidence="1" id="KW-0812">Transmembrane</keyword>
<comment type="caution">
    <text evidence="3">The sequence shown here is derived from an EMBL/GenBank/DDBJ whole genome shotgun (WGS) entry which is preliminary data.</text>
</comment>
<dbReference type="Pfam" id="PF22322">
    <property type="entry name" value="DUF6973"/>
    <property type="match status" value="1"/>
</dbReference>
<reference evidence="3 4" key="1">
    <citation type="submission" date="2023-09" db="EMBL/GenBank/DDBJ databases">
        <authorList>
            <person name="Rey-Velasco X."/>
        </authorList>
    </citation>
    <scope>NUCLEOTIDE SEQUENCE [LARGE SCALE GENOMIC DNA]</scope>
    <source>
        <strain evidence="3 4">P050</strain>
    </source>
</reference>
<keyword evidence="4" id="KW-1185">Reference proteome</keyword>